<reference evidence="3 4" key="1">
    <citation type="journal article" date="2011" name="J. Bacteriol.">
        <title>Draft Genome Sequence of Gordonia neofelifaecis NRRL B-59395, a Cholesterol-Degrading Actinomycete.</title>
        <authorList>
            <person name="Ge F."/>
            <person name="Li W."/>
            <person name="Chen G."/>
            <person name="Liu Y."/>
            <person name="Zhang G."/>
            <person name="Yong B."/>
            <person name="Wang Q."/>
            <person name="Wang N."/>
            <person name="Huang Z."/>
            <person name="Li W."/>
            <person name="Wang J."/>
            <person name="Wu C."/>
            <person name="Xie Q."/>
            <person name="Liu G."/>
        </authorList>
    </citation>
    <scope>NUCLEOTIDE SEQUENCE [LARGE SCALE GENOMIC DNA]</scope>
    <source>
        <strain evidence="3 4">NRRL B-59395</strain>
    </source>
</reference>
<dbReference type="PANTHER" id="PTHR43569:SF1">
    <property type="entry name" value="BLL3371 PROTEIN"/>
    <property type="match status" value="1"/>
</dbReference>
<dbReference type="InterPro" id="IPR032466">
    <property type="entry name" value="Metal_Hydrolase"/>
</dbReference>
<dbReference type="PANTHER" id="PTHR43569">
    <property type="entry name" value="AMIDOHYDROLASE"/>
    <property type="match status" value="1"/>
</dbReference>
<accession>F1YJN2</accession>
<gene>
    <name evidence="3" type="ORF">SCNU_10551</name>
</gene>
<keyword evidence="4" id="KW-1185">Reference proteome</keyword>
<feature type="domain" description="Amidohydrolase-related" evidence="2">
    <location>
        <begin position="13"/>
        <end position="373"/>
    </location>
</feature>
<comment type="caution">
    <text evidence="3">The sequence shown here is derived from an EMBL/GenBank/DDBJ whole genome shotgun (WGS) entry which is preliminary data.</text>
</comment>
<dbReference type="SUPFAM" id="SSF51556">
    <property type="entry name" value="Metallo-dependent hydrolases"/>
    <property type="match status" value="1"/>
</dbReference>
<dbReference type="eggNOG" id="COG3618">
    <property type="taxonomic scope" value="Bacteria"/>
</dbReference>
<sequence>MTTLDGLLTGIVDAHVHYFNPMRSSWALARFARVSDFPLRRFVPSPALRLVARIGSGDDRRYGLDSSILSSPYEPAQYSSDTVALLSVAGIGVESVGQVESQWRPARDPAELMDSSFDELKYLTGLPHGQKGPALGATVVAGDPRHPDFAGRVDRELAHSDRVRAVRFKWARHPDPEIPDWCNEPDAVASTAFLKGFESLASRGLAFVSFAYSHQLGQLDMLARRFPETTIVVEHLGMPAGVFGPVGAETGMTAAARAAILSLWRERIAMIATRPNVVIKVSGLGLSLLGYGRDTAGNIGSRAVLADMAGPLALHAVDRFGPDRVIFGSDSPVDRPNAPIGMTVGALLDVLGDRGDYLLQQLFARNAKRIFRIS</sequence>
<comment type="similarity">
    <text evidence="1">Belongs to the metallo-dependent hydrolases superfamily.</text>
</comment>
<evidence type="ECO:0000313" key="4">
    <source>
        <dbReference type="Proteomes" id="UP000035065"/>
    </source>
</evidence>
<keyword evidence="3" id="KW-0378">Hydrolase</keyword>
<dbReference type="Pfam" id="PF04909">
    <property type="entry name" value="Amidohydro_2"/>
    <property type="match status" value="1"/>
</dbReference>
<dbReference type="RefSeq" id="WP_009679334.1">
    <property type="nucleotide sequence ID" value="NZ_AEUD01000008.1"/>
</dbReference>
<name>F1YJN2_9ACTN</name>
<organism evidence="3 4">
    <name type="scientific">Gordonia neofelifaecis NRRL B-59395</name>
    <dbReference type="NCBI Taxonomy" id="644548"/>
    <lineage>
        <taxon>Bacteria</taxon>
        <taxon>Bacillati</taxon>
        <taxon>Actinomycetota</taxon>
        <taxon>Actinomycetes</taxon>
        <taxon>Mycobacteriales</taxon>
        <taxon>Gordoniaceae</taxon>
        <taxon>Gordonia</taxon>
    </lineage>
</organism>
<proteinExistence type="inferred from homology"/>
<dbReference type="Proteomes" id="UP000035065">
    <property type="component" value="Unassembled WGS sequence"/>
</dbReference>
<dbReference type="GO" id="GO:0016787">
    <property type="term" value="F:hydrolase activity"/>
    <property type="evidence" value="ECO:0007669"/>
    <property type="project" value="UniProtKB-KW"/>
</dbReference>
<evidence type="ECO:0000259" key="2">
    <source>
        <dbReference type="Pfam" id="PF04909"/>
    </source>
</evidence>
<protein>
    <submittedName>
        <fullName evidence="3">Amidohydrolase 2</fullName>
    </submittedName>
</protein>
<dbReference type="InterPro" id="IPR052350">
    <property type="entry name" value="Metallo-dep_Lactonases"/>
</dbReference>
<dbReference type="AlphaFoldDB" id="F1YJN2"/>
<dbReference type="STRING" id="644548.SCNU_10551"/>
<evidence type="ECO:0000256" key="1">
    <source>
        <dbReference type="ARBA" id="ARBA00038310"/>
    </source>
</evidence>
<dbReference type="Gene3D" id="3.20.20.140">
    <property type="entry name" value="Metal-dependent hydrolases"/>
    <property type="match status" value="1"/>
</dbReference>
<dbReference type="EMBL" id="AEUD01000008">
    <property type="protein sequence ID" value="EGD54964.1"/>
    <property type="molecule type" value="Genomic_DNA"/>
</dbReference>
<evidence type="ECO:0000313" key="3">
    <source>
        <dbReference type="EMBL" id="EGD54964.1"/>
    </source>
</evidence>
<dbReference type="InterPro" id="IPR006680">
    <property type="entry name" value="Amidohydro-rel"/>
</dbReference>